<dbReference type="GO" id="GO:0015562">
    <property type="term" value="F:efflux transmembrane transporter activity"/>
    <property type="evidence" value="ECO:0007669"/>
    <property type="project" value="InterPro"/>
</dbReference>
<dbReference type="Proteomes" id="UP000680038">
    <property type="component" value="Unassembled WGS sequence"/>
</dbReference>
<dbReference type="EMBL" id="CAJRAF010000002">
    <property type="protein sequence ID" value="CAG4998999.1"/>
    <property type="molecule type" value="Genomic_DNA"/>
</dbReference>
<name>A0A916JC02_9BACT</name>
<evidence type="ECO:0000313" key="3">
    <source>
        <dbReference type="Proteomes" id="UP000680038"/>
    </source>
</evidence>
<comment type="caution">
    <text evidence="2">The sequence shown here is derived from an EMBL/GenBank/DDBJ whole genome shotgun (WGS) entry which is preliminary data.</text>
</comment>
<dbReference type="SUPFAM" id="SSF56954">
    <property type="entry name" value="Outer membrane efflux proteins (OEP)"/>
    <property type="match status" value="1"/>
</dbReference>
<organism evidence="2 3">
    <name type="scientific">Dyadobacter helix</name>
    <dbReference type="NCBI Taxonomy" id="2822344"/>
    <lineage>
        <taxon>Bacteria</taxon>
        <taxon>Pseudomonadati</taxon>
        <taxon>Bacteroidota</taxon>
        <taxon>Cytophagia</taxon>
        <taxon>Cytophagales</taxon>
        <taxon>Spirosomataceae</taxon>
        <taxon>Dyadobacter</taxon>
    </lineage>
</organism>
<accession>A0A916JC02</accession>
<feature type="signal peptide" evidence="1">
    <location>
        <begin position="1"/>
        <end position="21"/>
    </location>
</feature>
<evidence type="ECO:0000313" key="2">
    <source>
        <dbReference type="EMBL" id="CAG4998999.1"/>
    </source>
</evidence>
<gene>
    <name evidence="2" type="ORF">DYBT9275_02128</name>
</gene>
<keyword evidence="3" id="KW-1185">Reference proteome</keyword>
<dbReference type="Gene3D" id="1.20.1600.10">
    <property type="entry name" value="Outer membrane efflux proteins (OEP)"/>
    <property type="match status" value="1"/>
</dbReference>
<evidence type="ECO:0000256" key="1">
    <source>
        <dbReference type="SAM" id="SignalP"/>
    </source>
</evidence>
<dbReference type="AlphaFoldDB" id="A0A916JC02"/>
<keyword evidence="1" id="KW-0732">Signal</keyword>
<feature type="chain" id="PRO_5038138638" description="Outer membrane efflux protein" evidence="1">
    <location>
        <begin position="22"/>
        <end position="224"/>
    </location>
</feature>
<reference evidence="2" key="1">
    <citation type="submission" date="2021-04" db="EMBL/GenBank/DDBJ databases">
        <authorList>
            <person name="Rodrigo-Torres L."/>
            <person name="Arahal R. D."/>
            <person name="Lucena T."/>
        </authorList>
    </citation>
    <scope>NUCLEOTIDE SEQUENCE</scope>
    <source>
        <strain evidence="2">CECT 9275</strain>
    </source>
</reference>
<evidence type="ECO:0008006" key="4">
    <source>
        <dbReference type="Google" id="ProtNLM"/>
    </source>
</evidence>
<protein>
    <recommendedName>
        <fullName evidence="4">Outer membrane efflux protein</fullName>
    </recommendedName>
</protein>
<proteinExistence type="predicted"/>
<sequence length="224" mass="25788">MYMRCIILLLFFLSLSIVSHAQESLHTEVSYEYLDKLLAVAQKNYPKARMYSARVEMGNFGIKRAKLSYFEVLSFSYVYSPSQYANAINPNFLNGYQFGFFFNIGSLLQKPSMIKQAKMEQQALQYEKEAYDLNLEADVKKRYFTYVQSLVLLRIRANALLDGEAALSSIRHKFEKGETTFENYNNVLNMVTGQQQVKITAETDVLIAKSSLEELLGEKLENIK</sequence>